<keyword evidence="4" id="KW-0449">Lipoprotein</keyword>
<feature type="domain" description="Glycine zipper 2TM" evidence="3">
    <location>
        <begin position="66"/>
        <end position="109"/>
    </location>
</feature>
<evidence type="ECO:0000313" key="5">
    <source>
        <dbReference type="Proteomes" id="UP000199531"/>
    </source>
</evidence>
<dbReference type="OrthoDB" id="9153931at2"/>
<sequence length="160" mass="16487">MQTKSQRLIAGVTLAAAALGLSACTGYGPSYGTQPVGSTGAAAYSQYGTVTNVQYMPAGSTLGNYAGAAIGAVVGGVGASQYALRNDKDRRYSTAIGAVAGALIGEAIQQNTSGVARSSQPFYRMTVRLDSGETRSFDYAQSPEVAIGTRVRVEGNQVYR</sequence>
<dbReference type="PROSITE" id="PS51257">
    <property type="entry name" value="PROKAR_LIPOPROTEIN"/>
    <property type="match status" value="1"/>
</dbReference>
<keyword evidence="1" id="KW-0472">Membrane</keyword>
<protein>
    <submittedName>
        <fullName evidence="4">Outer membrane lipoprotein SlyB</fullName>
    </submittedName>
</protein>
<keyword evidence="1" id="KW-0812">Transmembrane</keyword>
<feature type="signal peptide" evidence="2">
    <location>
        <begin position="1"/>
        <end position="23"/>
    </location>
</feature>
<evidence type="ECO:0000256" key="1">
    <source>
        <dbReference type="SAM" id="Phobius"/>
    </source>
</evidence>
<keyword evidence="2" id="KW-0732">Signal</keyword>
<gene>
    <name evidence="4" type="ORF">SAMN02745977_00768</name>
</gene>
<organism evidence="4 5">
    <name type="scientific">Brachymonas denitrificans DSM 15123</name>
    <dbReference type="NCBI Taxonomy" id="1121117"/>
    <lineage>
        <taxon>Bacteria</taxon>
        <taxon>Pseudomonadati</taxon>
        <taxon>Pseudomonadota</taxon>
        <taxon>Betaproteobacteria</taxon>
        <taxon>Burkholderiales</taxon>
        <taxon>Comamonadaceae</taxon>
        <taxon>Brachymonas</taxon>
    </lineage>
</organism>
<dbReference type="AlphaFoldDB" id="A0A1H8EPS3"/>
<dbReference type="GO" id="GO:0019867">
    <property type="term" value="C:outer membrane"/>
    <property type="evidence" value="ECO:0007669"/>
    <property type="project" value="InterPro"/>
</dbReference>
<evidence type="ECO:0000256" key="2">
    <source>
        <dbReference type="SAM" id="SignalP"/>
    </source>
</evidence>
<dbReference type="Proteomes" id="UP000199531">
    <property type="component" value="Unassembled WGS sequence"/>
</dbReference>
<dbReference type="EMBL" id="FOCW01000001">
    <property type="protein sequence ID" value="SEN21396.1"/>
    <property type="molecule type" value="Genomic_DNA"/>
</dbReference>
<dbReference type="STRING" id="1121117.SAMN02745977_00768"/>
<evidence type="ECO:0000259" key="3">
    <source>
        <dbReference type="Pfam" id="PF05433"/>
    </source>
</evidence>
<dbReference type="Pfam" id="PF05433">
    <property type="entry name" value="Rick_17kDa_Anti"/>
    <property type="match status" value="1"/>
</dbReference>
<feature type="chain" id="PRO_5011480173" evidence="2">
    <location>
        <begin position="24"/>
        <end position="160"/>
    </location>
</feature>
<keyword evidence="5" id="KW-1185">Reference proteome</keyword>
<evidence type="ECO:0000313" key="4">
    <source>
        <dbReference type="EMBL" id="SEN21396.1"/>
    </source>
</evidence>
<feature type="transmembrane region" description="Helical" evidence="1">
    <location>
        <begin position="65"/>
        <end position="84"/>
    </location>
</feature>
<dbReference type="RefSeq" id="WP_159430706.1">
    <property type="nucleotide sequence ID" value="NZ_FOCW01000001.1"/>
</dbReference>
<accession>A0A1H8EPS3</accession>
<reference evidence="4 5" key="1">
    <citation type="submission" date="2016-10" db="EMBL/GenBank/DDBJ databases">
        <authorList>
            <person name="de Groot N.N."/>
        </authorList>
    </citation>
    <scope>NUCLEOTIDE SEQUENCE [LARGE SCALE GENOMIC DNA]</scope>
    <source>
        <strain evidence="4 5">DSM 15123</strain>
    </source>
</reference>
<proteinExistence type="predicted"/>
<name>A0A1H8EPS3_9BURK</name>
<keyword evidence="1" id="KW-1133">Transmembrane helix</keyword>
<dbReference type="InterPro" id="IPR008816">
    <property type="entry name" value="Gly_zipper_2TM_dom"/>
</dbReference>